<feature type="region of interest" description="Disordered" evidence="1">
    <location>
        <begin position="311"/>
        <end position="338"/>
    </location>
</feature>
<organism evidence="3 4">
    <name type="scientific">Trichinella britovi</name>
    <name type="common">Parasitic roundworm</name>
    <dbReference type="NCBI Taxonomy" id="45882"/>
    <lineage>
        <taxon>Eukaryota</taxon>
        <taxon>Metazoa</taxon>
        <taxon>Ecdysozoa</taxon>
        <taxon>Nematoda</taxon>
        <taxon>Enoplea</taxon>
        <taxon>Dorylaimia</taxon>
        <taxon>Trichinellida</taxon>
        <taxon>Trichinellidae</taxon>
        <taxon>Trichinella</taxon>
    </lineage>
</organism>
<dbReference type="Gene3D" id="3.10.310.50">
    <property type="match status" value="1"/>
</dbReference>
<evidence type="ECO:0000313" key="3">
    <source>
        <dbReference type="EMBL" id="KRY53681.1"/>
    </source>
</evidence>
<dbReference type="OrthoDB" id="8062037at2759"/>
<protein>
    <submittedName>
        <fullName evidence="3">Uncharacterized protein</fullName>
    </submittedName>
</protein>
<sequence>MNPGEGGNRSVAVCQPGLIDHKHVSGDSMRFDGTTGLRISLVALFRVLCFNAGTAAPIRESMTWTSKSYPDLTSKNSQCGEHIPRHTFLCDPDHLLTKEDAQNINRRLYELAVSTPCQCQRRSQCVTIGPNGNQLYVGFVTAVAMVRKIALSSNDPIDRHDQQPPIINKLIIINFSQISTVAERFARAVRNRWALGDCDNSALILIWESQSILHISPDRITKLYVTEREIEQIQAHLGDLIRRRAYRKALELILDTLRMEYSGAPEEHVDTGTLSLIVSIAVAAILVIIITGCVCAFRCCGNLRPHLDQHSREALQSQQQQQQQQRQQQQQQQQPTETLKRHLQARGFAFNQSPIINRSPKPLQSVDGRFLPSARASPNFVTKFYPPMDHSIV</sequence>
<dbReference type="EMBL" id="JYDI01000081">
    <property type="protein sequence ID" value="KRY53681.1"/>
    <property type="molecule type" value="Genomic_DNA"/>
</dbReference>
<dbReference type="Pfam" id="PF17175">
    <property type="entry name" value="MOLO1"/>
    <property type="match status" value="1"/>
</dbReference>
<dbReference type="STRING" id="45882.A0A0V1CWI5"/>
<reference evidence="3 4" key="1">
    <citation type="submission" date="2015-01" db="EMBL/GenBank/DDBJ databases">
        <title>Evolution of Trichinella species and genotypes.</title>
        <authorList>
            <person name="Korhonen P.K."/>
            <person name="Edoardo P."/>
            <person name="Giuseppe L.R."/>
            <person name="Gasser R.B."/>
        </authorList>
    </citation>
    <scope>NUCLEOTIDE SEQUENCE [LARGE SCALE GENOMIC DNA]</scope>
    <source>
        <strain evidence="3">ISS120</strain>
    </source>
</reference>
<evidence type="ECO:0000256" key="2">
    <source>
        <dbReference type="SAM" id="Phobius"/>
    </source>
</evidence>
<name>A0A0V1CWI5_TRIBR</name>
<dbReference type="AlphaFoldDB" id="A0A0V1CWI5"/>
<gene>
    <name evidence="3" type="ORF">T03_2796</name>
</gene>
<dbReference type="PANTHER" id="PTHR33748:SF4">
    <property type="entry name" value="MOLO-1"/>
    <property type="match status" value="1"/>
</dbReference>
<dbReference type="PANTHER" id="PTHR33748">
    <property type="entry name" value="PROTEIN CBG04600"/>
    <property type="match status" value="1"/>
</dbReference>
<dbReference type="Proteomes" id="UP000054653">
    <property type="component" value="Unassembled WGS sequence"/>
</dbReference>
<comment type="caution">
    <text evidence="3">The sequence shown here is derived from an EMBL/GenBank/DDBJ whole genome shotgun (WGS) entry which is preliminary data.</text>
</comment>
<accession>A0A0V1CWI5</accession>
<evidence type="ECO:0000313" key="4">
    <source>
        <dbReference type="Proteomes" id="UP000054653"/>
    </source>
</evidence>
<evidence type="ECO:0000256" key="1">
    <source>
        <dbReference type="SAM" id="MobiDB-lite"/>
    </source>
</evidence>
<feature type="compositionally biased region" description="Low complexity" evidence="1">
    <location>
        <begin position="316"/>
        <end position="334"/>
    </location>
</feature>
<keyword evidence="2" id="KW-0472">Membrane</keyword>
<keyword evidence="2" id="KW-1133">Transmembrane helix</keyword>
<dbReference type="InterPro" id="IPR033438">
    <property type="entry name" value="MOLO1"/>
</dbReference>
<keyword evidence="4" id="KW-1185">Reference proteome</keyword>
<proteinExistence type="predicted"/>
<dbReference type="GO" id="GO:0005892">
    <property type="term" value="C:acetylcholine-gated channel complex"/>
    <property type="evidence" value="ECO:0007669"/>
    <property type="project" value="InterPro"/>
</dbReference>
<feature type="transmembrane region" description="Helical" evidence="2">
    <location>
        <begin position="274"/>
        <end position="297"/>
    </location>
</feature>
<keyword evidence="2" id="KW-0812">Transmembrane</keyword>